<dbReference type="AlphaFoldDB" id="A0A9N9FK21"/>
<comment type="caution">
    <text evidence="1">The sequence shown here is derived from an EMBL/GenBank/DDBJ whole genome shotgun (WGS) entry which is preliminary data.</text>
</comment>
<reference evidence="1" key="1">
    <citation type="submission" date="2021-06" db="EMBL/GenBank/DDBJ databases">
        <authorList>
            <person name="Kallberg Y."/>
            <person name="Tangrot J."/>
            <person name="Rosling A."/>
        </authorList>
    </citation>
    <scope>NUCLEOTIDE SEQUENCE</scope>
    <source>
        <strain evidence="1">MA453B</strain>
    </source>
</reference>
<proteinExistence type="predicted"/>
<name>A0A9N9FK21_9GLOM</name>
<evidence type="ECO:0000313" key="1">
    <source>
        <dbReference type="EMBL" id="CAG8538475.1"/>
    </source>
</evidence>
<accession>A0A9N9FK21</accession>
<organism evidence="1 2">
    <name type="scientific">Dentiscutata erythropus</name>
    <dbReference type="NCBI Taxonomy" id="1348616"/>
    <lineage>
        <taxon>Eukaryota</taxon>
        <taxon>Fungi</taxon>
        <taxon>Fungi incertae sedis</taxon>
        <taxon>Mucoromycota</taxon>
        <taxon>Glomeromycotina</taxon>
        <taxon>Glomeromycetes</taxon>
        <taxon>Diversisporales</taxon>
        <taxon>Gigasporaceae</taxon>
        <taxon>Dentiscutata</taxon>
    </lineage>
</organism>
<feature type="non-terminal residue" evidence="1">
    <location>
        <position position="227"/>
    </location>
</feature>
<keyword evidence="2" id="KW-1185">Reference proteome</keyword>
<dbReference type="EMBL" id="CAJVPY010001831">
    <property type="protein sequence ID" value="CAG8538475.1"/>
    <property type="molecule type" value="Genomic_DNA"/>
</dbReference>
<evidence type="ECO:0000313" key="2">
    <source>
        <dbReference type="Proteomes" id="UP000789405"/>
    </source>
</evidence>
<protein>
    <submittedName>
        <fullName evidence="1">3057_t:CDS:1</fullName>
    </submittedName>
</protein>
<gene>
    <name evidence="1" type="ORF">DERYTH_LOCUS4687</name>
</gene>
<dbReference type="OrthoDB" id="2414316at2759"/>
<dbReference type="Proteomes" id="UP000789405">
    <property type="component" value="Unassembled WGS sequence"/>
</dbReference>
<sequence>MHINKTLDTSPASDNYSRSYDLNSKECLCCGRDKIRIEFIRSYGDREGKESKYSNCNNCARKKRKSSNYEVNKDNQYLHEKKIIYNNEDNEDNILYELAELEELVADYFTNTKEDQIKFLKNFELEDKLIDSSQISNNNKLEDSINEYDYSAELSLNACNELIEFREIELAEDKKIFEFLLDTVTSNIQNDNFYNTYRKLRQTLITEARACQKALSARIQQKTWKPP</sequence>